<evidence type="ECO:0000313" key="1">
    <source>
        <dbReference type="EMBL" id="CAI2175431.1"/>
    </source>
</evidence>
<evidence type="ECO:0000313" key="2">
    <source>
        <dbReference type="Proteomes" id="UP001153678"/>
    </source>
</evidence>
<reference evidence="1" key="1">
    <citation type="submission" date="2022-08" db="EMBL/GenBank/DDBJ databases">
        <authorList>
            <person name="Kallberg Y."/>
            <person name="Tangrot J."/>
            <person name="Rosling A."/>
        </authorList>
    </citation>
    <scope>NUCLEOTIDE SEQUENCE</scope>
    <source>
        <strain evidence="1">Wild A</strain>
    </source>
</reference>
<accession>A0A9W4SNC1</accession>
<name>A0A9W4SNC1_9GLOM</name>
<comment type="caution">
    <text evidence="1">The sequence shown here is derived from an EMBL/GenBank/DDBJ whole genome shotgun (WGS) entry which is preliminary data.</text>
</comment>
<dbReference type="Proteomes" id="UP001153678">
    <property type="component" value="Unassembled WGS sequence"/>
</dbReference>
<dbReference type="AlphaFoldDB" id="A0A9W4SNC1"/>
<sequence>MTVAENVVLKAVFQEDEALSQIKIVKQKVLESITLTGSNEINKKIIEIKQ</sequence>
<gene>
    <name evidence="1" type="ORF">FWILDA_LOCUS7089</name>
</gene>
<keyword evidence="2" id="KW-1185">Reference proteome</keyword>
<protein>
    <submittedName>
        <fullName evidence="1">13340_t:CDS:1</fullName>
    </submittedName>
</protein>
<feature type="non-terminal residue" evidence="1">
    <location>
        <position position="50"/>
    </location>
</feature>
<dbReference type="EMBL" id="CAMKVN010001359">
    <property type="protein sequence ID" value="CAI2175431.1"/>
    <property type="molecule type" value="Genomic_DNA"/>
</dbReference>
<organism evidence="1 2">
    <name type="scientific">Funneliformis geosporum</name>
    <dbReference type="NCBI Taxonomy" id="1117311"/>
    <lineage>
        <taxon>Eukaryota</taxon>
        <taxon>Fungi</taxon>
        <taxon>Fungi incertae sedis</taxon>
        <taxon>Mucoromycota</taxon>
        <taxon>Glomeromycotina</taxon>
        <taxon>Glomeromycetes</taxon>
        <taxon>Glomerales</taxon>
        <taxon>Glomeraceae</taxon>
        <taxon>Funneliformis</taxon>
    </lineage>
</organism>
<proteinExistence type="predicted"/>